<dbReference type="PATRIC" id="fig|1492738.3.peg.1524"/>
<evidence type="ECO:0000313" key="2">
    <source>
        <dbReference type="EMBL" id="KDN55404.1"/>
    </source>
</evidence>
<feature type="domain" description="DUF58" evidence="1">
    <location>
        <begin position="152"/>
        <end position="304"/>
    </location>
</feature>
<proteinExistence type="predicted"/>
<dbReference type="eggNOG" id="COG1721">
    <property type="taxonomic scope" value="Bacteria"/>
</dbReference>
<dbReference type="AlphaFoldDB" id="A0A066WWV5"/>
<evidence type="ECO:0000313" key="3">
    <source>
        <dbReference type="Proteomes" id="UP000027064"/>
    </source>
</evidence>
<keyword evidence="3" id="KW-1185">Reference proteome</keyword>
<sequence>MLLFLSKNTINGERTTPAKLSNGDANPIKIKISNQYTFPIRIKIIDEIPFQFQIRDFEIIRKMEANSNNELNYDLRPTERGEYFFGNLNIYVSSPLRLISRRFTFDKNQMVPTYPSYIQLRKYDLIAFSNNILQYGIKKIRRIGHTMEFEQIKEYIQGDDIRTLNWKATAKKNTLMVNQFQDEKSQSVYMAIDKGRMMQMPFDGLSLLDYAINSTLVLSNVILKKQDKAGIFTFSKKVENRVFAERRTSQLQKILETLYNIKTNFFESDYSHLYADIKKNINQRSLIILYTNFDTMDGLKRQLPYLKGIAKSHLLVVIFFNNTELNAIINQKAVSVQDIYDKVVANKFIFEKRLIAQELKKYGIHSVLTTPENLTLESINKYLEIKARGIL</sequence>
<organism evidence="2 3">
    <name type="scientific">Flavobacterium seoulense</name>
    <dbReference type="NCBI Taxonomy" id="1492738"/>
    <lineage>
        <taxon>Bacteria</taxon>
        <taxon>Pseudomonadati</taxon>
        <taxon>Bacteroidota</taxon>
        <taxon>Flavobacteriia</taxon>
        <taxon>Flavobacteriales</taxon>
        <taxon>Flavobacteriaceae</taxon>
        <taxon>Flavobacterium</taxon>
    </lineage>
</organism>
<dbReference type="InterPro" id="IPR002881">
    <property type="entry name" value="DUF58"/>
</dbReference>
<reference evidence="2 3" key="1">
    <citation type="submission" date="2014-05" db="EMBL/GenBank/DDBJ databases">
        <title>Genome Sequence of Flavobacterium sp. EM1321.</title>
        <authorList>
            <person name="Shin S.-K."/>
            <person name="Yi H."/>
        </authorList>
    </citation>
    <scope>NUCLEOTIDE SEQUENCE [LARGE SCALE GENOMIC DNA]</scope>
    <source>
        <strain evidence="2 3">EM1321</strain>
    </source>
</reference>
<gene>
    <name evidence="2" type="ORF">FEM21_15310</name>
</gene>
<dbReference type="Pfam" id="PF01882">
    <property type="entry name" value="DUF58"/>
    <property type="match status" value="1"/>
</dbReference>
<dbReference type="EMBL" id="JNCA01000014">
    <property type="protein sequence ID" value="KDN55404.1"/>
    <property type="molecule type" value="Genomic_DNA"/>
</dbReference>
<protein>
    <recommendedName>
        <fullName evidence="1">DUF58 domain-containing protein</fullName>
    </recommendedName>
</protein>
<dbReference type="PANTHER" id="PTHR33608:SF3">
    <property type="entry name" value="SLR2013 PROTEIN"/>
    <property type="match status" value="1"/>
</dbReference>
<dbReference type="Proteomes" id="UP000027064">
    <property type="component" value="Unassembled WGS sequence"/>
</dbReference>
<evidence type="ECO:0000259" key="1">
    <source>
        <dbReference type="Pfam" id="PF01882"/>
    </source>
</evidence>
<accession>A0A066WWV5</accession>
<dbReference type="STRING" id="1492738.FEM21_15310"/>
<dbReference type="PANTHER" id="PTHR33608">
    <property type="entry name" value="BLL2464 PROTEIN"/>
    <property type="match status" value="1"/>
</dbReference>
<comment type="caution">
    <text evidence="2">The sequence shown here is derived from an EMBL/GenBank/DDBJ whole genome shotgun (WGS) entry which is preliminary data.</text>
</comment>
<name>A0A066WWV5_9FLAO</name>